<protein>
    <submittedName>
        <fullName evidence="2">Uncharacterized protein</fullName>
    </submittedName>
</protein>
<dbReference type="eggNOG" id="ENOG502TK5Z">
    <property type="taxonomic scope" value="Eukaryota"/>
</dbReference>
<organism evidence="4">
    <name type="scientific">Caenorhabditis remanei</name>
    <name type="common">Caenorhabditis vulgaris</name>
    <dbReference type="NCBI Taxonomy" id="31234"/>
    <lineage>
        <taxon>Eukaryota</taxon>
        <taxon>Metazoa</taxon>
        <taxon>Ecdysozoa</taxon>
        <taxon>Nematoda</taxon>
        <taxon>Chromadorea</taxon>
        <taxon>Rhabditida</taxon>
        <taxon>Rhabditina</taxon>
        <taxon>Rhabditomorpha</taxon>
        <taxon>Rhabditoidea</taxon>
        <taxon>Rhabditidae</taxon>
        <taxon>Peloderinae</taxon>
        <taxon>Caenorhabditis</taxon>
    </lineage>
</organism>
<dbReference type="CTD" id="9819429"/>
<dbReference type="Proteomes" id="UP000008281">
    <property type="component" value="Unassembled WGS sequence"/>
</dbReference>
<evidence type="ECO:0000313" key="4">
    <source>
        <dbReference type="Proteomes" id="UP000008281"/>
    </source>
</evidence>
<dbReference type="EMBL" id="WUAV01000006">
    <property type="protein sequence ID" value="KAF1748987.1"/>
    <property type="molecule type" value="Genomic_DNA"/>
</dbReference>
<evidence type="ECO:0000313" key="5">
    <source>
        <dbReference type="Proteomes" id="UP000483820"/>
    </source>
</evidence>
<accession>E3MJI0</accession>
<reference evidence="3 5" key="2">
    <citation type="submission" date="2019-12" db="EMBL/GenBank/DDBJ databases">
        <title>Chromosome-level assembly of the Caenorhabditis remanei genome.</title>
        <authorList>
            <person name="Teterina A.A."/>
            <person name="Willis J.H."/>
            <person name="Phillips P.C."/>
        </authorList>
    </citation>
    <scope>NUCLEOTIDE SEQUENCE [LARGE SCALE GENOMIC DNA]</scope>
    <source>
        <strain evidence="3 5">PX506</strain>
        <tissue evidence="3">Whole organism</tissue>
    </source>
</reference>
<dbReference type="RefSeq" id="XP_003103696.1">
    <property type="nucleotide sequence ID" value="XM_003103648.1"/>
</dbReference>
<keyword evidence="4" id="KW-1185">Reference proteome</keyword>
<dbReference type="KEGG" id="crq:GCK72_025454"/>
<feature type="compositionally biased region" description="Basic residues" evidence="1">
    <location>
        <begin position="195"/>
        <end position="207"/>
    </location>
</feature>
<evidence type="ECO:0000313" key="2">
    <source>
        <dbReference type="EMBL" id="EFP03667.1"/>
    </source>
</evidence>
<dbReference type="AlphaFoldDB" id="E3MJI0"/>
<dbReference type="HOGENOM" id="CLU_1327484_0_0_1"/>
<dbReference type="OrthoDB" id="10356728at2759"/>
<gene>
    <name evidence="2" type="ORF">CRE_19219</name>
    <name evidence="3" type="ORF">GCK72_025454</name>
</gene>
<dbReference type="Proteomes" id="UP000483820">
    <property type="component" value="Chromosome X"/>
</dbReference>
<evidence type="ECO:0000256" key="1">
    <source>
        <dbReference type="SAM" id="MobiDB-lite"/>
    </source>
</evidence>
<dbReference type="EMBL" id="DS268450">
    <property type="protein sequence ID" value="EFP03667.1"/>
    <property type="molecule type" value="Genomic_DNA"/>
</dbReference>
<proteinExistence type="predicted"/>
<reference evidence="2" key="1">
    <citation type="submission" date="2007-07" db="EMBL/GenBank/DDBJ databases">
        <title>PCAP assembly of the Caenorhabditis remanei genome.</title>
        <authorList>
            <consortium name="The Caenorhabditis remanei Sequencing Consortium"/>
            <person name="Wilson R.K."/>
        </authorList>
    </citation>
    <scope>NUCLEOTIDE SEQUENCE [LARGE SCALE GENOMIC DNA]</scope>
    <source>
        <strain evidence="2">PB4641</strain>
    </source>
</reference>
<sequence length="207" mass="23355">MNNFALNLAALQNLPEGDPIAANNIIRATAQDTLDQVYQLGITNGFLAGMMPPRNENADVNPLQDTVRLLIDTLNQQNQLFRQEMTEHRNKTVGMILEVLAFMFQEQEENRDVIKEITQSLINRDRPRPEAIVIPEALLRNGTHRAPLCNYHTRQRNLRTPTTGTRKSARLAQKTGVPTIVRTEIAPNPTTGRKAVPKKKSTSNQRK</sequence>
<feature type="region of interest" description="Disordered" evidence="1">
    <location>
        <begin position="183"/>
        <end position="207"/>
    </location>
</feature>
<name>E3MJI0_CAERE</name>
<evidence type="ECO:0000313" key="3">
    <source>
        <dbReference type="EMBL" id="KAF1748987.1"/>
    </source>
</evidence>
<dbReference type="GeneID" id="9819429"/>